<dbReference type="EMBL" id="JAVIZJ010000006">
    <property type="protein sequence ID" value="MDR6210730.1"/>
    <property type="molecule type" value="Genomic_DNA"/>
</dbReference>
<reference evidence="1" key="1">
    <citation type="submission" date="2023-08" db="EMBL/GenBank/DDBJ databases">
        <title>Functional and genomic diversity of the sorghum phyllosphere microbiome.</title>
        <authorList>
            <person name="Shade A."/>
        </authorList>
    </citation>
    <scope>NUCLEOTIDE SEQUENCE</scope>
    <source>
        <strain evidence="1">SORGH_AS_0885</strain>
    </source>
</reference>
<comment type="caution">
    <text evidence="1">The sequence shown here is derived from an EMBL/GenBank/DDBJ whole genome shotgun (WGS) entry which is preliminary data.</text>
</comment>
<gene>
    <name evidence="1" type="ORF">QE364_002445</name>
</gene>
<evidence type="ECO:0000313" key="2">
    <source>
        <dbReference type="Proteomes" id="UP001261666"/>
    </source>
</evidence>
<evidence type="ECO:0000313" key="1">
    <source>
        <dbReference type="EMBL" id="MDR6210730.1"/>
    </source>
</evidence>
<accession>A0ACC6IJ83</accession>
<keyword evidence="2" id="KW-1185">Reference proteome</keyword>
<organism evidence="1 2">
    <name type="scientific">Nocardioides zeae</name>
    <dbReference type="NCBI Taxonomy" id="1457234"/>
    <lineage>
        <taxon>Bacteria</taxon>
        <taxon>Bacillati</taxon>
        <taxon>Actinomycetota</taxon>
        <taxon>Actinomycetes</taxon>
        <taxon>Propionibacteriales</taxon>
        <taxon>Nocardioidaceae</taxon>
        <taxon>Nocardioides</taxon>
    </lineage>
</organism>
<proteinExistence type="predicted"/>
<dbReference type="Proteomes" id="UP001261666">
    <property type="component" value="Unassembled WGS sequence"/>
</dbReference>
<name>A0ACC6IJ83_9ACTN</name>
<sequence>MSERIPGSPFSDLVVVELADTPAGEQTGKLMADAGATVIKVEPAGGASSRRTGPWLEGRPGPDRSLAFWAYNTSKQSVVIDGPDPAVGPLAELLDRADVVITTDGPARLAERGLLPEALSAGRPRLIVLSVSPFGLTGPWADYRTSDLVGLAAGGPLSSCGYDDHSIPPILPGGNQAYQNAASYATMSLLLALLQRQVDGLGQVVDVSMHEANAVSGELANPYYFYPKAIVQRQTARHAQPVPTQPALFPCADGYVYFALILGDLHLWRSLVAWMDSADLAADLVDPAYEDFAHRQTQFSHVQEMLEVFFLLHDADTLYLEGQARGLPVGPLRAFEDLPQDEHLQAREFFLEVPVTTDEGERAALFPGAPFRFSAFEPRPSRPPRLGEHDVAAVGGAGDA</sequence>
<protein>
    <submittedName>
        <fullName evidence="1">Crotonobetainyl-CoA:carnitine CoA-transferase CaiB-like acyl-CoA transferase</fullName>
    </submittedName>
</protein>